<accession>A0ABR2XV40</accession>
<protein>
    <recommendedName>
        <fullName evidence="1">2EXR domain-containing protein</fullName>
    </recommendedName>
</protein>
<dbReference type="Pfam" id="PF20150">
    <property type="entry name" value="2EXR"/>
    <property type="match status" value="1"/>
</dbReference>
<dbReference type="Proteomes" id="UP001465668">
    <property type="component" value="Unassembled WGS sequence"/>
</dbReference>
<proteinExistence type="predicted"/>
<keyword evidence="3" id="KW-1185">Reference proteome</keyword>
<dbReference type="EMBL" id="JARVKM010000020">
    <property type="protein sequence ID" value="KAK9777560.1"/>
    <property type="molecule type" value="Genomic_DNA"/>
</dbReference>
<reference evidence="2 3" key="1">
    <citation type="submission" date="2024-02" db="EMBL/GenBank/DDBJ databases">
        <title>First draft genome assembly of two strains of Seiridium cardinale.</title>
        <authorList>
            <person name="Emiliani G."/>
            <person name="Scali E."/>
        </authorList>
    </citation>
    <scope>NUCLEOTIDE SEQUENCE [LARGE SCALE GENOMIC DNA]</scope>
    <source>
        <strain evidence="2 3">BM-138-000479</strain>
    </source>
</reference>
<sequence length="285" mass="31760">MFASKQRDFQRSPSPLLGYALESEAHAMASFSRFPLLPLELQREVWQAALQEGAPGLCIIFSSSNANCFPPLADVDLHVLMHVCHESRAMARAHFGYALRRDSEGAFASREYRPDLDVLYIPTDRYDGFFDWRFLDSWPESKQPHHLAIDGHEAQLSRGGIGTQVAALVASGRLPHLASVSLIFAPEPAPVPVYYPNRAYKLVDLNSEDGVWCALPGGCKYEDTDPHLIVEWWKASIVTAAGGRQLDTCQVTPKRIVVRRYANGPPKGWLSSTFGVTSRLRQILP</sequence>
<evidence type="ECO:0000313" key="3">
    <source>
        <dbReference type="Proteomes" id="UP001465668"/>
    </source>
</evidence>
<evidence type="ECO:0000313" key="2">
    <source>
        <dbReference type="EMBL" id="KAK9777560.1"/>
    </source>
</evidence>
<gene>
    <name evidence="2" type="ORF">SCAR479_05608</name>
</gene>
<organism evidence="2 3">
    <name type="scientific">Seiridium cardinale</name>
    <dbReference type="NCBI Taxonomy" id="138064"/>
    <lineage>
        <taxon>Eukaryota</taxon>
        <taxon>Fungi</taxon>
        <taxon>Dikarya</taxon>
        <taxon>Ascomycota</taxon>
        <taxon>Pezizomycotina</taxon>
        <taxon>Sordariomycetes</taxon>
        <taxon>Xylariomycetidae</taxon>
        <taxon>Amphisphaeriales</taxon>
        <taxon>Sporocadaceae</taxon>
        <taxon>Seiridium</taxon>
    </lineage>
</organism>
<evidence type="ECO:0000259" key="1">
    <source>
        <dbReference type="Pfam" id="PF20150"/>
    </source>
</evidence>
<name>A0ABR2XV40_9PEZI</name>
<comment type="caution">
    <text evidence="2">The sequence shown here is derived from an EMBL/GenBank/DDBJ whole genome shotgun (WGS) entry which is preliminary data.</text>
</comment>
<dbReference type="InterPro" id="IPR045518">
    <property type="entry name" value="2EXR"/>
</dbReference>
<feature type="domain" description="2EXR" evidence="1">
    <location>
        <begin position="31"/>
        <end position="118"/>
    </location>
</feature>